<dbReference type="Gene3D" id="2.30.30.40">
    <property type="entry name" value="SH3 Domains"/>
    <property type="match status" value="1"/>
</dbReference>
<feature type="compositionally biased region" description="Acidic residues" evidence="5">
    <location>
        <begin position="1747"/>
        <end position="1771"/>
    </location>
</feature>
<feature type="domain" description="Ras-GAP" evidence="8">
    <location>
        <begin position="2749"/>
        <end position="2944"/>
    </location>
</feature>
<reference evidence="9" key="1">
    <citation type="submission" date="2022-08" db="EMBL/GenBank/DDBJ databases">
        <title>Novel sulphate-reducing endosymbionts in the free-living metamonad Anaeramoeba.</title>
        <authorList>
            <person name="Jerlstrom-Hultqvist J."/>
            <person name="Cepicka I."/>
            <person name="Gallot-Lavallee L."/>
            <person name="Salas-Leiva D."/>
            <person name="Curtis B.A."/>
            <person name="Zahonova K."/>
            <person name="Pipaliya S."/>
            <person name="Dacks J."/>
            <person name="Roger A.J."/>
        </authorList>
    </citation>
    <scope>NUCLEOTIDE SEQUENCE</scope>
    <source>
        <strain evidence="9">Busselton2</strain>
    </source>
</reference>
<evidence type="ECO:0000259" key="7">
    <source>
        <dbReference type="PROSITE" id="PS50003"/>
    </source>
</evidence>
<dbReference type="PROSITE" id="PS50018">
    <property type="entry name" value="RAS_GTPASE_ACTIV_2"/>
    <property type="match status" value="1"/>
</dbReference>
<feature type="domain" description="PH" evidence="7">
    <location>
        <begin position="481"/>
        <end position="585"/>
    </location>
</feature>
<feature type="compositionally biased region" description="Acidic residues" evidence="5">
    <location>
        <begin position="2547"/>
        <end position="2562"/>
    </location>
</feature>
<dbReference type="Pfam" id="PF00169">
    <property type="entry name" value="PH"/>
    <property type="match status" value="1"/>
</dbReference>
<feature type="region of interest" description="Disordered" evidence="5">
    <location>
        <begin position="1025"/>
        <end position="1044"/>
    </location>
</feature>
<comment type="caution">
    <text evidence="9">The sequence shown here is derived from an EMBL/GenBank/DDBJ whole genome shotgun (WGS) entry which is preliminary data.</text>
</comment>
<evidence type="ECO:0000256" key="3">
    <source>
        <dbReference type="PROSITE-ProRule" id="PRU00192"/>
    </source>
</evidence>
<dbReference type="CDD" id="cd00174">
    <property type="entry name" value="SH3"/>
    <property type="match status" value="1"/>
</dbReference>
<feature type="domain" description="PH" evidence="7">
    <location>
        <begin position="117"/>
        <end position="218"/>
    </location>
</feature>
<feature type="compositionally biased region" description="Basic and acidic residues" evidence="5">
    <location>
        <begin position="816"/>
        <end position="843"/>
    </location>
</feature>
<dbReference type="SUPFAM" id="SSF50729">
    <property type="entry name" value="PH domain-like"/>
    <property type="match status" value="6"/>
</dbReference>
<organism evidence="9 10">
    <name type="scientific">Anaeramoeba flamelloides</name>
    <dbReference type="NCBI Taxonomy" id="1746091"/>
    <lineage>
        <taxon>Eukaryota</taxon>
        <taxon>Metamonada</taxon>
        <taxon>Anaeramoebidae</taxon>
        <taxon>Anaeramoeba</taxon>
    </lineage>
</organism>
<dbReference type="GO" id="GO:0005096">
    <property type="term" value="F:GTPase activator activity"/>
    <property type="evidence" value="ECO:0007669"/>
    <property type="project" value="UniProtKB-KW"/>
</dbReference>
<dbReference type="InterPro" id="IPR039360">
    <property type="entry name" value="Ras_GTPase"/>
</dbReference>
<dbReference type="InterPro" id="IPR008936">
    <property type="entry name" value="Rho_GTPase_activation_prot"/>
</dbReference>
<feature type="region of interest" description="Disordered" evidence="5">
    <location>
        <begin position="325"/>
        <end position="367"/>
    </location>
</feature>
<feature type="domain" description="PH" evidence="7">
    <location>
        <begin position="1415"/>
        <end position="1506"/>
    </location>
</feature>
<accession>A0AAV7YDI3</accession>
<evidence type="ECO:0000256" key="4">
    <source>
        <dbReference type="SAM" id="Coils"/>
    </source>
</evidence>
<dbReference type="InterPro" id="IPR001452">
    <property type="entry name" value="SH3_domain"/>
</dbReference>
<dbReference type="InterPro" id="IPR036028">
    <property type="entry name" value="SH3-like_dom_sf"/>
</dbReference>
<feature type="compositionally biased region" description="Acidic residues" evidence="5">
    <location>
        <begin position="1794"/>
        <end position="1804"/>
    </location>
</feature>
<proteinExistence type="predicted"/>
<evidence type="ECO:0000256" key="5">
    <source>
        <dbReference type="SAM" id="MobiDB-lite"/>
    </source>
</evidence>
<evidence type="ECO:0000259" key="8">
    <source>
        <dbReference type="PROSITE" id="PS50018"/>
    </source>
</evidence>
<dbReference type="Gene3D" id="1.10.506.10">
    <property type="entry name" value="GTPase Activation - p120gap, domain 1"/>
    <property type="match status" value="2"/>
</dbReference>
<dbReference type="SMART" id="SM00326">
    <property type="entry name" value="SH3"/>
    <property type="match status" value="1"/>
</dbReference>
<evidence type="ECO:0000313" key="10">
    <source>
        <dbReference type="Proteomes" id="UP001146793"/>
    </source>
</evidence>
<feature type="region of interest" description="Disordered" evidence="5">
    <location>
        <begin position="1742"/>
        <end position="1812"/>
    </location>
</feature>
<evidence type="ECO:0000259" key="6">
    <source>
        <dbReference type="PROSITE" id="PS50002"/>
    </source>
</evidence>
<feature type="compositionally biased region" description="Basic and acidic residues" evidence="5">
    <location>
        <begin position="1772"/>
        <end position="1793"/>
    </location>
</feature>
<feature type="compositionally biased region" description="Low complexity" evidence="5">
    <location>
        <begin position="2193"/>
        <end position="2203"/>
    </location>
</feature>
<keyword evidence="2" id="KW-0343">GTPase activation</keyword>
<keyword evidence="4" id="KW-0175">Coiled coil</keyword>
<dbReference type="PANTHER" id="PTHR10194">
    <property type="entry name" value="RAS GTPASE-ACTIVATING PROTEINS"/>
    <property type="match status" value="1"/>
</dbReference>
<dbReference type="InterPro" id="IPR011993">
    <property type="entry name" value="PH-like_dom_sf"/>
</dbReference>
<dbReference type="Gene3D" id="2.30.29.30">
    <property type="entry name" value="Pleckstrin-homology domain (PH domain)/Phosphotyrosine-binding domain (PTB)"/>
    <property type="match status" value="3"/>
</dbReference>
<feature type="coiled-coil region" evidence="4">
    <location>
        <begin position="1358"/>
        <end position="1389"/>
    </location>
</feature>
<dbReference type="SMART" id="SM00233">
    <property type="entry name" value="PH"/>
    <property type="match status" value="6"/>
</dbReference>
<dbReference type="PROSITE" id="PS50002">
    <property type="entry name" value="SH3"/>
    <property type="match status" value="1"/>
</dbReference>
<name>A0AAV7YDI3_9EUKA</name>
<gene>
    <name evidence="9" type="ORF">M0812_26541</name>
</gene>
<feature type="region of interest" description="Disordered" evidence="5">
    <location>
        <begin position="2547"/>
        <end position="2569"/>
    </location>
</feature>
<sequence length="3083" mass="368013">MQVSGKFNYQSSHKDLLSFAIGDEITIEETTESNGGWVKGHNQRTKQKGLIHISCLYKNSNYETNNPLYTPPKEEEISITNFQKIFPNKEENNKNCSTTFRTLNIRLLNHLPYIPVYLENEYQISKKFGKWETKYVILTNKTLTFYKNMNKVTEKVKSSSTIRYDLRDLLNVSISRQKSKEGEEYLLKLIFINKSIYILMKNEKEVEEWKRSIEFIQLFLWFGMNPINELRQLKALPEMVECLIELNKNFQRQLDEITLLSIETQQKKNQKKKKQLLITMQFQIKSITEIIDGINLWIHFLIGKTIDYYQKVNNRKQPMAIIFNSKSYNRGKSNKNDNDNENENENENKNENENENKNQNENENENENELEFKSYEIITILQVFDNNRLLGKNLKGDIGILNNDNNNIFILKVNDLTNESKLNNLNPENNFGNSKTNDKKVLLNDQYFLEIEYHNKQLINRESIPIYDQNNIQFEGQVMIKTVAKGIHKKKVGIKKQQKKETKTKFHKSWIILTNQYFFQYKHEFSNEPEHSINMKELPTLSNISMKLNQANCLELESKEKRFSINIEDNNSFNNWINRLQLSINSFQFNKKISKSKIIEQKICINSLIEFCQKNIIKLKENNLMLKLEYKNSLNILYNKSNDNENDNSNNNNSNDNSNNIQKEEILIEKNLKLKNSKCLIILPYFSFFKKYIINKFQLIQLKLLVDQYLKILARLQFPNFNKVNLIYSIHSNENPKSQQELKYQKGEWFIPLQKIDNNYLQVDNGKLIGLIEINKVKILQPEPIQNIFLNDSRNKDNDRISQEQELELELGQPQEQREKEQDKERGIGKTLEDEKMERDQNRRADQLLIQESENNSIQKESTIDNENLNVDMIKFHLNQKTTKNSKLTNSTINFQEEKILVKKQRQIYNTVKQEKSIKLYEELQSEELNNTIFPVTNEGYIYIFSEGKFLKKYFKLKSWYFAYYDSIKNIKPKGVIDLRKLISYDFNNIQLSSNFLLTSNLSKSFIPEVYVYILNTVISNHNSNNNKKKKDTSSNLEDGNDQDNVRINNNLNKFNIENIHEINVNSLENSEQIQLIKQNNGFKLKIKGELTKFFLTEDYNNLIKWFECFQIIQLFLEFNKEIHALENKLLIFKKYKKLIIWIDQQILKHNNDKSNSKNINTINNINTNNNTNDSNNTNNNPKKQLQLLKFWKEKILSKSARLLIKNNNDTQMRALAKYNYFNPNNLNEISFKKWEWLILLTKPIEGILTTKKINENKNSNKCGIVYLDYVELIQPIESIKYTNKIVSDELNISTKVTYINKFLKNINFSKNNKNNNNHNTNDLNRNKLYNPNKIIRRRRRTVDNSSKKTIVKNNIMNKKMNKKTKKILKKLKSEQKEFEKIKKKINKNNHLQKIIYSIKNLRVLNNNFISNNLPIFYSTTIFLKLPFHSNKWVKRILLIKNNCILILKKMNCEYSFNAFQLTTIEKNNEKEFSFIIGTQSKDFLFYAKSQNQYKNWLNYFRLIKNFISILLPFENQNFLTFEKKYLIILNWLQGELSSDLITENQENLINLNSWRKYVLSRFCRISIINRYFQNLTNFNLNKIKKVNFNIQEFNLMIKDCEPRIYCFYNQKNHQENESSFTFFFTLNDNSTQNWKLETKEKKIIEIPSKFLQIVNPEIISIKNEFPFIYFEFFQNDIKNVHGNNENAKQKEPENEIIIQKINNNEKPQEDEKILNEKQDDKNVNGIKKDQDIEIKIKLEKEKQQKEEEEEEEKEEKEKEEEKEEKEEEEERYQNKDNEIDEKESKFEEKEKKEEEEEEEEEDNKLEIKKEQEIEIDKDQKELKKNDNDKSDDEDLMFFTFFNLNNQNIEISKSLTNTCLKKLHYRSKNILNFPIQYSNYIIYFSNGKSIKVWASLYSWILILYKSILDNNPIKIIDLRQIKSFTKEIIQNNNLNNNSQSNLNQNNNSNNRNNNLINFKIKFHSNKIERFQVDNKKEYRNWKEKISFIRNFSYLITKKDKNEFVNFRKFRIMKIFNWVNKEIKKLKREKSIGKNYLELFQNISNFTQNTQLIKEYRIVKLKIKLLKLWRKRIVIKFSQIKFINKKNKIIGFTLKKSNNLIQNNRMLDYLKLDFVYLGDQNNLIKNWEKKHYLWITLNNKEGMILKPNVYFLNSDNYSNQNIQFPFHLLNKNENKQQNTLLLQENEHNQISKENSNINQSTNKSTNKKKKQDNKNENENIYHYISPEFRKLPDFKDGWLFCFKSLRIKSKWEKKYIVLTRKSIHFYRSIEEFEEIRFQNNNKYNDDDDDINNNNYNNTNINTNTNTNTTTNTTITNDNNKSNVNMNDEKINKFNISSITKILYLTNPKDIPSYSLLKKNYQTHVFQIYFDTKTCLIFATKSTESLIEWMNSFTILKTILSIEKPPQMLSYNKNYRLDKFQEINIFIEKNAKKIKKQIKEIEKHFTVNHKRFNNLEKIVKTNKQLKYLTLQKNIYNDWNLLILKRILRLQIDQDFDFESRAFILKKMKNNNVELNKGQFFKLYRNNLQKNNKQPQFPLELNEEYELEEEELTSEFEPESEPEFEPDSKFNQSLNLNSNLESNLESNEEPSIIPIANTNSKSELELELEDFKDLILQDLNLEIDIDINSIEKNLVINNDFSQEKRIEIHNDNDNKRKNKKEIILNNNDLLIIKDKRLIKIQKKNIRLIVPALPEKFIEEMNTNTVPTTKLTFQEEINKFSFKKSQRILFDGLLMENDFKLIKTILDVSPVIEYDKILAEFTCIWERKNISIQILEYLIQQEIESQKVITELFRSNSTPNKVIGNFTKLIGIDYLQGILNETILEIVNHEKSFEITERKLQLQNLSGDLLENQKRLSDYTTKTLDIILDSFYQIPLKIREISNIIWKHTQAKFPEAKYVVIAGFFFLKFVSPLLSMADKSGLIVGIQIKPQARRSLILISKAIQNIANGVPFKEKDMSFLNHLVFDYHHKIQQFMDSLIEPIFLSKNYENKEIILLKENSLNNSYFSCWGNTLNNQIVEIFKDNLNLSIKSKLQFSAQKEISENDYFLALKTVVVFLRVFNVHHELFEKLDYDEEFFSKIQYIFSLY</sequence>
<dbReference type="SUPFAM" id="SSF48350">
    <property type="entry name" value="GTPase activation domain, GAP"/>
    <property type="match status" value="1"/>
</dbReference>
<dbReference type="SUPFAM" id="SSF50044">
    <property type="entry name" value="SH3-domain"/>
    <property type="match status" value="1"/>
</dbReference>
<feature type="compositionally biased region" description="Basic and acidic residues" evidence="5">
    <location>
        <begin position="346"/>
        <end position="360"/>
    </location>
</feature>
<evidence type="ECO:0000313" key="9">
    <source>
        <dbReference type="EMBL" id="KAJ3426966.1"/>
    </source>
</evidence>
<dbReference type="Proteomes" id="UP001146793">
    <property type="component" value="Unassembled WGS sequence"/>
</dbReference>
<dbReference type="PROSITE" id="PS50003">
    <property type="entry name" value="PH_DOMAIN"/>
    <property type="match status" value="4"/>
</dbReference>
<dbReference type="Pfam" id="PF00018">
    <property type="entry name" value="SH3_1"/>
    <property type="match status" value="1"/>
</dbReference>
<protein>
    <submittedName>
        <fullName evidence="9">Ras gtpase-activating protein</fullName>
    </submittedName>
</protein>
<feature type="region of interest" description="Disordered" evidence="5">
    <location>
        <begin position="2189"/>
        <end position="2217"/>
    </location>
</feature>
<dbReference type="InterPro" id="IPR001936">
    <property type="entry name" value="RasGAP_dom"/>
</dbReference>
<dbReference type="SMART" id="SM00323">
    <property type="entry name" value="RasGAP"/>
    <property type="match status" value="1"/>
</dbReference>
<feature type="region of interest" description="Disordered" evidence="5">
    <location>
        <begin position="809"/>
        <end position="843"/>
    </location>
</feature>
<dbReference type="EMBL" id="JANTQA010000063">
    <property type="protein sequence ID" value="KAJ3426966.1"/>
    <property type="molecule type" value="Genomic_DNA"/>
</dbReference>
<evidence type="ECO:0000256" key="2">
    <source>
        <dbReference type="ARBA" id="ARBA00022468"/>
    </source>
</evidence>
<dbReference type="InterPro" id="IPR001849">
    <property type="entry name" value="PH_domain"/>
</dbReference>
<feature type="domain" description="PH" evidence="7">
    <location>
        <begin position="2231"/>
        <end position="2396"/>
    </location>
</feature>
<keyword evidence="1 3" id="KW-0728">SH3 domain</keyword>
<feature type="domain" description="SH3" evidence="6">
    <location>
        <begin position="1"/>
        <end position="61"/>
    </location>
</feature>
<evidence type="ECO:0000256" key="1">
    <source>
        <dbReference type="ARBA" id="ARBA00022443"/>
    </source>
</evidence>